<gene>
    <name evidence="3" type="ORF">QE109_05895</name>
</gene>
<dbReference type="Proteomes" id="UP001158045">
    <property type="component" value="Unassembled WGS sequence"/>
</dbReference>
<organism evidence="3 4">
    <name type="scientific">Fusibacter bizertensis</name>
    <dbReference type="NCBI Taxonomy" id="1488331"/>
    <lineage>
        <taxon>Bacteria</taxon>
        <taxon>Bacillati</taxon>
        <taxon>Bacillota</taxon>
        <taxon>Clostridia</taxon>
        <taxon>Eubacteriales</taxon>
        <taxon>Eubacteriales Family XII. Incertae Sedis</taxon>
        <taxon>Fusibacter</taxon>
    </lineage>
</organism>
<evidence type="ECO:0000313" key="4">
    <source>
        <dbReference type="Proteomes" id="UP001158045"/>
    </source>
</evidence>
<feature type="domain" description="Transglutaminase-like" evidence="2">
    <location>
        <begin position="178"/>
        <end position="237"/>
    </location>
</feature>
<comment type="caution">
    <text evidence="3">The sequence shown here is derived from an EMBL/GenBank/DDBJ whole genome shotgun (WGS) entry which is preliminary data.</text>
</comment>
<sequence length="263" mass="29331">MKKMMSLAVALLLLIGTSTQSFASSQVIQPDIENGVVKVQLEDTSSAKILLLVEKDGVRYTYPIVDNDINQFPLQLGNGDYTVRVMQNTTGNSYKELSKANVTLDLVNSNSVFLESIQDIEFSDSSLAVIKAKALTKGLIKDEDKVQAIYNYVTKNYKYDYDKAKTVTSGYFPNVDTIYTSKIGICYDYSSLTAAMLRSVGVPTKLVKGYSTPTKEIYHAWNEVFVSGEWKVVDTTVDSAYVQAKKSVSMYKSFNDYKASKIY</sequence>
<dbReference type="Pfam" id="PF01841">
    <property type="entry name" value="Transglut_core"/>
    <property type="match status" value="1"/>
</dbReference>
<dbReference type="PANTHER" id="PTHR33490">
    <property type="entry name" value="BLR5614 PROTEIN-RELATED"/>
    <property type="match status" value="1"/>
</dbReference>
<proteinExistence type="predicted"/>
<feature type="signal peptide" evidence="1">
    <location>
        <begin position="1"/>
        <end position="23"/>
    </location>
</feature>
<feature type="chain" id="PRO_5046705030" evidence="1">
    <location>
        <begin position="24"/>
        <end position="263"/>
    </location>
</feature>
<evidence type="ECO:0000313" key="3">
    <source>
        <dbReference type="EMBL" id="MDH8677669.1"/>
    </source>
</evidence>
<dbReference type="SUPFAM" id="SSF54001">
    <property type="entry name" value="Cysteine proteinases"/>
    <property type="match status" value="1"/>
</dbReference>
<protein>
    <submittedName>
        <fullName evidence="3">Transglutaminase-like domain-containing protein</fullName>
    </submittedName>
</protein>
<accession>A0ABT6NB96</accession>
<name>A0ABT6NB96_9FIRM</name>
<evidence type="ECO:0000259" key="2">
    <source>
        <dbReference type="SMART" id="SM00460"/>
    </source>
</evidence>
<dbReference type="EMBL" id="JARYZI010000003">
    <property type="protein sequence ID" value="MDH8677669.1"/>
    <property type="molecule type" value="Genomic_DNA"/>
</dbReference>
<dbReference type="Gene3D" id="3.10.620.30">
    <property type="match status" value="1"/>
</dbReference>
<dbReference type="InterPro" id="IPR002931">
    <property type="entry name" value="Transglutaminase-like"/>
</dbReference>
<keyword evidence="1" id="KW-0732">Signal</keyword>
<evidence type="ECO:0000256" key="1">
    <source>
        <dbReference type="SAM" id="SignalP"/>
    </source>
</evidence>
<dbReference type="RefSeq" id="WP_281093489.1">
    <property type="nucleotide sequence ID" value="NZ_JARYZI010000003.1"/>
</dbReference>
<reference evidence="3 4" key="1">
    <citation type="submission" date="2023-04" db="EMBL/GenBank/DDBJ databases">
        <title>Fusibacter bizertensis strain WBS, isolated from littoral bottom sediments of the Arctic seas - biochemical and genomic analysis.</title>
        <authorList>
            <person name="Brioukhanov A.L."/>
        </authorList>
    </citation>
    <scope>NUCLEOTIDE SEQUENCE [LARGE SCALE GENOMIC DNA]</scope>
    <source>
        <strain evidence="3 4">WBS</strain>
    </source>
</reference>
<dbReference type="SMART" id="SM00460">
    <property type="entry name" value="TGc"/>
    <property type="match status" value="1"/>
</dbReference>
<dbReference type="InterPro" id="IPR038765">
    <property type="entry name" value="Papain-like_cys_pep_sf"/>
</dbReference>
<keyword evidence="4" id="KW-1185">Reference proteome</keyword>